<comment type="caution">
    <text evidence="6">The sequence shown here is derived from an EMBL/GenBank/DDBJ whole genome shotgun (WGS) entry which is preliminary data.</text>
</comment>
<dbReference type="PANTHER" id="PTHR11085:SF10">
    <property type="entry name" value="NAD-DEPENDENT PROTEIN DEACYLASE SIRTUIN-5, MITOCHONDRIAL-RELATED"/>
    <property type="match status" value="1"/>
</dbReference>
<dbReference type="NCBIfam" id="NF001753">
    <property type="entry name" value="PRK00481.1-3"/>
    <property type="match status" value="1"/>
</dbReference>
<dbReference type="Gene3D" id="3.30.1600.10">
    <property type="entry name" value="SIR2/SIRT2 'Small Domain"/>
    <property type="match status" value="1"/>
</dbReference>
<dbReference type="Pfam" id="PF02146">
    <property type="entry name" value="SIR2"/>
    <property type="match status" value="1"/>
</dbReference>
<dbReference type="GO" id="GO:0070403">
    <property type="term" value="F:NAD+ binding"/>
    <property type="evidence" value="ECO:0007669"/>
    <property type="project" value="InterPro"/>
</dbReference>
<evidence type="ECO:0000256" key="4">
    <source>
        <dbReference type="PROSITE-ProRule" id="PRU00236"/>
    </source>
</evidence>
<evidence type="ECO:0000313" key="7">
    <source>
        <dbReference type="Proteomes" id="UP001057291"/>
    </source>
</evidence>
<evidence type="ECO:0000256" key="3">
    <source>
        <dbReference type="ARBA" id="ARBA00023027"/>
    </source>
</evidence>
<dbReference type="Gene3D" id="3.40.50.1220">
    <property type="entry name" value="TPP-binding domain"/>
    <property type="match status" value="1"/>
</dbReference>
<keyword evidence="3" id="KW-0520">NAD</keyword>
<proteinExistence type="predicted"/>
<reference evidence="6" key="1">
    <citation type="journal article" date="2023" name="Int. J. Syst. Evol. Microbiol.">
        <title>Collibacillus ludicampi gen. nov., sp. nov., a new soil bacterium of the family Alicyclobacillaceae.</title>
        <authorList>
            <person name="Jojima T."/>
            <person name="Ioku Y."/>
            <person name="Fukuta Y."/>
            <person name="Shirasaka N."/>
            <person name="Matsumura Y."/>
            <person name="Mori M."/>
        </authorList>
    </citation>
    <scope>NUCLEOTIDE SEQUENCE</scope>
    <source>
        <strain evidence="6">TP075</strain>
    </source>
</reference>
<dbReference type="PROSITE" id="PS50305">
    <property type="entry name" value="SIRTUIN"/>
    <property type="match status" value="1"/>
</dbReference>
<dbReference type="InterPro" id="IPR029035">
    <property type="entry name" value="DHS-like_NAD/FAD-binding_dom"/>
</dbReference>
<sequence>MKDYEVIVGVAGEGGGISLLGIQTPDGWKYCRESNESTRFDDLFDEGYASTNPLRNRSEIVNTWEEALKLLDRYPWAQLHPLKVHPEFQWKVWSEVLRRTRDFARNNRLQEWFDVCFPEDSDLARFSLWLRQSKFTVVLTGAGMSTESGIPDFRSKDGWWRQIDPQKVATVNALENHYDLFHQFYQFRIRGLEKCQPHRGHYILAEWEENGLIHSIATQNVDGFHQQAGSKQVYELHGSIRKIRCQNCELPADADAFLEGKGCNTCGGKLRPDVVLFGEMLPQYTWNNALHAIQKADLVVVIGTSLQVYPVNQLPAISKGKTVLINAESTDQDQMFDLVVRGKAGEILQQVNEILF</sequence>
<evidence type="ECO:0000256" key="2">
    <source>
        <dbReference type="ARBA" id="ARBA00022679"/>
    </source>
</evidence>
<keyword evidence="7" id="KW-1185">Reference proteome</keyword>
<feature type="domain" description="Deacetylase sirtuin-type" evidence="5">
    <location>
        <begin position="116"/>
        <end position="356"/>
    </location>
</feature>
<organism evidence="6 7">
    <name type="scientific">Collibacillus ludicampi</name>
    <dbReference type="NCBI Taxonomy" id="2771369"/>
    <lineage>
        <taxon>Bacteria</taxon>
        <taxon>Bacillati</taxon>
        <taxon>Bacillota</taxon>
        <taxon>Bacilli</taxon>
        <taxon>Bacillales</taxon>
        <taxon>Alicyclobacillaceae</taxon>
        <taxon>Collibacillus</taxon>
    </lineage>
</organism>
<dbReference type="InterPro" id="IPR003000">
    <property type="entry name" value="Sirtuin"/>
</dbReference>
<dbReference type="PANTHER" id="PTHR11085">
    <property type="entry name" value="NAD-DEPENDENT PROTEIN DEACYLASE SIRTUIN-5, MITOCHONDRIAL-RELATED"/>
    <property type="match status" value="1"/>
</dbReference>
<dbReference type="SUPFAM" id="SSF52467">
    <property type="entry name" value="DHS-like NAD/FAD-binding domain"/>
    <property type="match status" value="1"/>
</dbReference>
<dbReference type="InterPro" id="IPR026591">
    <property type="entry name" value="Sirtuin_cat_small_dom_sf"/>
</dbReference>
<dbReference type="InterPro" id="IPR050134">
    <property type="entry name" value="NAD-dep_sirtuin_deacylases"/>
</dbReference>
<keyword evidence="2" id="KW-0808">Transferase</keyword>
<comment type="caution">
    <text evidence="4">Lacks conserved residue(s) required for the propagation of feature annotation.</text>
</comment>
<protein>
    <recommendedName>
        <fullName evidence="1">protein acetyllysine N-acetyltransferase</fullName>
        <ecNumber evidence="1">2.3.1.286</ecNumber>
    </recommendedName>
</protein>
<dbReference type="EC" id="2.3.1.286" evidence="1"/>
<evidence type="ECO:0000256" key="1">
    <source>
        <dbReference type="ARBA" id="ARBA00012928"/>
    </source>
</evidence>
<evidence type="ECO:0000313" key="6">
    <source>
        <dbReference type="EMBL" id="GIM48014.1"/>
    </source>
</evidence>
<dbReference type="AlphaFoldDB" id="A0AAV4LJJ0"/>
<accession>A0AAV4LJJ0</accession>
<gene>
    <name evidence="6" type="ORF">DNHGIG_35630</name>
</gene>
<name>A0AAV4LJJ0_9BACL</name>
<evidence type="ECO:0000259" key="5">
    <source>
        <dbReference type="PROSITE" id="PS50305"/>
    </source>
</evidence>
<dbReference type="GO" id="GO:0017136">
    <property type="term" value="F:histone deacetylase activity, NAD-dependent"/>
    <property type="evidence" value="ECO:0007669"/>
    <property type="project" value="TreeGrafter"/>
</dbReference>
<dbReference type="InterPro" id="IPR026590">
    <property type="entry name" value="Ssirtuin_cat_dom"/>
</dbReference>
<dbReference type="EMBL" id="BOQE01000001">
    <property type="protein sequence ID" value="GIM48014.1"/>
    <property type="molecule type" value="Genomic_DNA"/>
</dbReference>
<dbReference type="Proteomes" id="UP001057291">
    <property type="component" value="Unassembled WGS sequence"/>
</dbReference>